<dbReference type="NCBIfam" id="TIGR00797">
    <property type="entry name" value="matE"/>
    <property type="match status" value="1"/>
</dbReference>
<dbReference type="GO" id="GO:0015297">
    <property type="term" value="F:antiporter activity"/>
    <property type="evidence" value="ECO:0007669"/>
    <property type="project" value="InterPro"/>
</dbReference>
<dbReference type="InterPro" id="IPR002528">
    <property type="entry name" value="MATE_fam"/>
</dbReference>
<comment type="similarity">
    <text evidence="2">Belongs to the multi antimicrobial extrusion (MATE) (TC 2.A.66.1) family.</text>
</comment>
<gene>
    <name evidence="7" type="ORF">SAMN04487966_10962</name>
</gene>
<evidence type="ECO:0000256" key="3">
    <source>
        <dbReference type="ARBA" id="ARBA00022692"/>
    </source>
</evidence>
<dbReference type="RefSeq" id="WP_091698355.1">
    <property type="nucleotide sequence ID" value="NZ_FPCG01000009.1"/>
</dbReference>
<sequence>MSTSAPDSRPLSRQILALAVPAFGALLAEPLFLLADTAIVGHLGTAELAGVGVGTTVLHTATGLLIFLAYSTTPAVARYLGAGNLGAAMARGRDGVWLGLLIGLALAVVGWVTAPALTGLIGAEGAVQDHAVAYLQWSMPGLPALLGVLAATGVLRGLQDTRTPLIVAGAGFGINIALNFALVYGLGLGVAGSAIGTSLVQWGMLVTYLAVLLPRFRAAGTHLAPSGTGMRATAQVGSWLLLRTASLRAAILVTVIAATGLGTATLAAHQLVFTLYSTLAFALDALAIAAQALIGKELGAGRTQVARELTRTMERWGVWFGVITGALLAALAWVLPPLFTPEPAVQAAATAGLLVLAVSQPIGGYVFVLDGVLIGAGDARYLALAGVVNLVVYLPALAGLVWVASGGLGWTQDWSDPGQAPTAGVQLALLWAGFAGVYLGARAVTLGWRARSDAWMRAGAE</sequence>
<evidence type="ECO:0000256" key="1">
    <source>
        <dbReference type="ARBA" id="ARBA00004141"/>
    </source>
</evidence>
<reference evidence="7 8" key="1">
    <citation type="submission" date="2016-10" db="EMBL/GenBank/DDBJ databases">
        <authorList>
            <person name="de Groot N.N."/>
        </authorList>
    </citation>
    <scope>NUCLEOTIDE SEQUENCE [LARGE SCALE GENOMIC DNA]</scope>
    <source>
        <strain evidence="7 8">CGMCC 1.7054</strain>
    </source>
</reference>
<feature type="transmembrane region" description="Helical" evidence="6">
    <location>
        <begin position="165"/>
        <end position="184"/>
    </location>
</feature>
<accession>A0A1I7MQ06</accession>
<feature type="transmembrane region" description="Helical" evidence="6">
    <location>
        <begin position="51"/>
        <end position="70"/>
    </location>
</feature>
<name>A0A1I7MQ06_9MICC</name>
<dbReference type="Pfam" id="PF01554">
    <property type="entry name" value="MatE"/>
    <property type="match status" value="2"/>
</dbReference>
<comment type="subcellular location">
    <subcellularLocation>
        <location evidence="1">Membrane</location>
        <topology evidence="1">Multi-pass membrane protein</topology>
    </subcellularLocation>
</comment>
<evidence type="ECO:0000256" key="6">
    <source>
        <dbReference type="SAM" id="Phobius"/>
    </source>
</evidence>
<evidence type="ECO:0000313" key="7">
    <source>
        <dbReference type="EMBL" id="SFV24010.1"/>
    </source>
</evidence>
<dbReference type="OrthoDB" id="5242355at2"/>
<feature type="transmembrane region" description="Helical" evidence="6">
    <location>
        <begin position="275"/>
        <end position="295"/>
    </location>
</feature>
<dbReference type="EMBL" id="FPCG01000009">
    <property type="protein sequence ID" value="SFV24010.1"/>
    <property type="molecule type" value="Genomic_DNA"/>
</dbReference>
<feature type="transmembrane region" description="Helical" evidence="6">
    <location>
        <begin position="96"/>
        <end position="117"/>
    </location>
</feature>
<keyword evidence="5 6" id="KW-0472">Membrane</keyword>
<dbReference type="PANTHER" id="PTHR42893:SF46">
    <property type="entry name" value="PROTEIN DETOXIFICATION 44, CHLOROPLASTIC"/>
    <property type="match status" value="1"/>
</dbReference>
<keyword evidence="8" id="KW-1185">Reference proteome</keyword>
<evidence type="ECO:0000256" key="5">
    <source>
        <dbReference type="ARBA" id="ARBA00023136"/>
    </source>
</evidence>
<feature type="transmembrane region" description="Helical" evidence="6">
    <location>
        <begin position="381"/>
        <end position="403"/>
    </location>
</feature>
<dbReference type="CDD" id="cd13136">
    <property type="entry name" value="MATE_DinF_like"/>
    <property type="match status" value="1"/>
</dbReference>
<feature type="transmembrane region" description="Helical" evidence="6">
    <location>
        <begin position="190"/>
        <end position="213"/>
    </location>
</feature>
<feature type="transmembrane region" description="Helical" evidence="6">
    <location>
        <begin position="137"/>
        <end position="158"/>
    </location>
</feature>
<keyword evidence="3 6" id="KW-0812">Transmembrane</keyword>
<protein>
    <submittedName>
        <fullName evidence="7">Putative efflux protein, MATE family</fullName>
    </submittedName>
</protein>
<dbReference type="GO" id="GO:0042910">
    <property type="term" value="F:xenobiotic transmembrane transporter activity"/>
    <property type="evidence" value="ECO:0007669"/>
    <property type="project" value="InterPro"/>
</dbReference>
<feature type="transmembrane region" description="Helical" evidence="6">
    <location>
        <begin position="423"/>
        <end position="441"/>
    </location>
</feature>
<organism evidence="7 8">
    <name type="scientific">Micrococcus terreus</name>
    <dbReference type="NCBI Taxonomy" id="574650"/>
    <lineage>
        <taxon>Bacteria</taxon>
        <taxon>Bacillati</taxon>
        <taxon>Actinomycetota</taxon>
        <taxon>Actinomycetes</taxon>
        <taxon>Micrococcales</taxon>
        <taxon>Micrococcaceae</taxon>
        <taxon>Micrococcus</taxon>
    </lineage>
</organism>
<dbReference type="PANTHER" id="PTHR42893">
    <property type="entry name" value="PROTEIN DETOXIFICATION 44, CHLOROPLASTIC-RELATED"/>
    <property type="match status" value="1"/>
</dbReference>
<dbReference type="STRING" id="574650.SAMN04487966_10962"/>
<dbReference type="GO" id="GO:0005886">
    <property type="term" value="C:plasma membrane"/>
    <property type="evidence" value="ECO:0007669"/>
    <property type="project" value="TreeGrafter"/>
</dbReference>
<evidence type="ECO:0000256" key="4">
    <source>
        <dbReference type="ARBA" id="ARBA00022989"/>
    </source>
</evidence>
<keyword evidence="4 6" id="KW-1133">Transmembrane helix</keyword>
<feature type="transmembrane region" description="Helical" evidence="6">
    <location>
        <begin position="347"/>
        <end position="369"/>
    </location>
</feature>
<dbReference type="Proteomes" id="UP000198881">
    <property type="component" value="Unassembled WGS sequence"/>
</dbReference>
<feature type="transmembrane region" description="Helical" evidence="6">
    <location>
        <begin position="316"/>
        <end position="335"/>
    </location>
</feature>
<dbReference type="AlphaFoldDB" id="A0A1I7MQ06"/>
<feature type="transmembrane region" description="Helical" evidence="6">
    <location>
        <begin position="249"/>
        <end position="269"/>
    </location>
</feature>
<proteinExistence type="inferred from homology"/>
<dbReference type="InterPro" id="IPR044644">
    <property type="entry name" value="DinF-like"/>
</dbReference>
<evidence type="ECO:0000313" key="8">
    <source>
        <dbReference type="Proteomes" id="UP000198881"/>
    </source>
</evidence>
<evidence type="ECO:0000256" key="2">
    <source>
        <dbReference type="ARBA" id="ARBA00010199"/>
    </source>
</evidence>